<dbReference type="PANTHER" id="PTHR11063:SF8">
    <property type="entry name" value="DELTA-1-PYRROLINE-5-CARBOXYLATE SYNTHASE"/>
    <property type="match status" value="1"/>
</dbReference>
<dbReference type="EMBL" id="CAFBLR010000064">
    <property type="protein sequence ID" value="CAB4872607.1"/>
    <property type="molecule type" value="Genomic_DNA"/>
</dbReference>
<feature type="domain" description="Aldehyde dehydrogenase" evidence="1">
    <location>
        <begin position="48"/>
        <end position="336"/>
    </location>
</feature>
<dbReference type="InterPro" id="IPR016161">
    <property type="entry name" value="Ald_DH/histidinol_DH"/>
</dbReference>
<protein>
    <submittedName>
        <fullName evidence="3">Unannotated protein</fullName>
    </submittedName>
</protein>
<dbReference type="Pfam" id="PF00171">
    <property type="entry name" value="Aldedh"/>
    <property type="match status" value="1"/>
</dbReference>
<dbReference type="InterPro" id="IPR016162">
    <property type="entry name" value="Ald_DH_N"/>
</dbReference>
<dbReference type="EMBL" id="CAEZYY010000014">
    <property type="protein sequence ID" value="CAB4754852.1"/>
    <property type="molecule type" value="Genomic_DNA"/>
</dbReference>
<dbReference type="Gene3D" id="3.40.309.10">
    <property type="entry name" value="Aldehyde Dehydrogenase, Chain A, domain 2"/>
    <property type="match status" value="1"/>
</dbReference>
<dbReference type="InterPro" id="IPR015590">
    <property type="entry name" value="Aldehyde_DH_dom"/>
</dbReference>
<evidence type="ECO:0000313" key="2">
    <source>
        <dbReference type="EMBL" id="CAB4716440.1"/>
    </source>
</evidence>
<gene>
    <name evidence="2" type="ORF">UFOPK2602_01448</name>
    <name evidence="3" type="ORF">UFOPK2806_01241</name>
    <name evidence="4" type="ORF">UFOPK3417_00824</name>
</gene>
<dbReference type="EMBL" id="CAEZXX010000102">
    <property type="protein sequence ID" value="CAB4716440.1"/>
    <property type="molecule type" value="Genomic_DNA"/>
</dbReference>
<dbReference type="GO" id="GO:0004350">
    <property type="term" value="F:glutamate-5-semialdehyde dehydrogenase activity"/>
    <property type="evidence" value="ECO:0007669"/>
    <property type="project" value="TreeGrafter"/>
</dbReference>
<dbReference type="AlphaFoldDB" id="A0A6J6U532"/>
<name>A0A6J6U532_9ZZZZ</name>
<accession>A0A6J6U532</accession>
<dbReference type="PANTHER" id="PTHR11063">
    <property type="entry name" value="GLUTAMATE SEMIALDEHYDE DEHYDROGENASE"/>
    <property type="match status" value="1"/>
</dbReference>
<evidence type="ECO:0000259" key="1">
    <source>
        <dbReference type="Pfam" id="PF00171"/>
    </source>
</evidence>
<dbReference type="InterPro" id="IPR016163">
    <property type="entry name" value="Ald_DH_C"/>
</dbReference>
<evidence type="ECO:0000313" key="3">
    <source>
        <dbReference type="EMBL" id="CAB4754852.1"/>
    </source>
</evidence>
<dbReference type="SUPFAM" id="SSF53720">
    <property type="entry name" value="ALDH-like"/>
    <property type="match status" value="1"/>
</dbReference>
<dbReference type="Gene3D" id="3.40.605.10">
    <property type="entry name" value="Aldehyde Dehydrogenase, Chain A, domain 1"/>
    <property type="match status" value="1"/>
</dbReference>
<reference evidence="3" key="1">
    <citation type="submission" date="2020-05" db="EMBL/GenBank/DDBJ databases">
        <authorList>
            <person name="Chiriac C."/>
            <person name="Salcher M."/>
            <person name="Ghai R."/>
            <person name="Kavagutti S V."/>
        </authorList>
    </citation>
    <scope>NUCLEOTIDE SEQUENCE</scope>
</reference>
<organism evidence="3">
    <name type="scientific">freshwater metagenome</name>
    <dbReference type="NCBI Taxonomy" id="449393"/>
    <lineage>
        <taxon>unclassified sequences</taxon>
        <taxon>metagenomes</taxon>
        <taxon>ecological metagenomes</taxon>
    </lineage>
</organism>
<proteinExistence type="predicted"/>
<evidence type="ECO:0000313" key="4">
    <source>
        <dbReference type="EMBL" id="CAB4872607.1"/>
    </source>
</evidence>
<sequence>MPSVSDRLERLEPGQPVLFAGNRVATVGPDLAAAFVPGDRVVVVQTSGDLLHIPAAEYERVEAAVLRAHDAFAGLGGVPDAAISAFFEEFARRLEDDVSFAPILRANEADVEAARAKGRSTTRLVLSPKMRADMVGGLRTWRDFPVSRDALVDAVQHDGWTAEVRRAPLGVIGFVFEGRPNVFADATGVIRTGNTVVFRIGSDALGTARSIVEHALAPALVHAGLPPGSAVLVDSPSRASGWALFDQRRLALAVARGSGTAVDQLGAVARQAGVPVSLHGTGGAWIVAGERADGDDLFQAVYHSLDRKVCNTVNVICVPRSRAAELVPQVLLATTSAGERRNTVTKLHITDSAAPFVDAQLFHSQVEVRRAEGAVLEPHAEPIAIEALGIEWEWEDTPEVSLCVVDTVADAVRLFNTYSPRLVASMISKDVTEQEQFWSTINSPFVGNGFTRWVDGQFALDKPELGLSNWENGRLFARSGVLGGDSAFTLRIRAVQDSPHIHR</sequence>